<comment type="subunit">
    <text evidence="6">Tightly associated with the cellulose synthase catalytic subunit.</text>
</comment>
<keyword evidence="6" id="KW-0973">c-di-GMP</keyword>
<keyword evidence="4 6" id="KW-1133">Transmembrane helix</keyword>
<evidence type="ECO:0000313" key="8">
    <source>
        <dbReference type="Proteomes" id="UP000008850"/>
    </source>
</evidence>
<evidence type="ECO:0000256" key="1">
    <source>
        <dbReference type="ARBA" id="ARBA00004162"/>
    </source>
</evidence>
<dbReference type="GO" id="GO:0006011">
    <property type="term" value="P:UDP-alpha-D-glucose metabolic process"/>
    <property type="evidence" value="ECO:0007669"/>
    <property type="project" value="InterPro"/>
</dbReference>
<dbReference type="PANTHER" id="PTHR39083:SF1">
    <property type="entry name" value="CYCLIC DI-GMP-BINDING PROTEIN"/>
    <property type="match status" value="1"/>
</dbReference>
<dbReference type="InterPro" id="IPR018513">
    <property type="entry name" value="Cell_synthase_bac"/>
</dbReference>
<keyword evidence="5 6" id="KW-0472">Membrane</keyword>
<keyword evidence="8" id="KW-1185">Reference proteome</keyword>
<dbReference type="PATRIC" id="fig|1082931.4.peg.983"/>
<keyword evidence="6" id="KW-0732">Signal</keyword>
<feature type="chain" id="PRO_5015211959" description="Cyclic di-GMP-binding protein" evidence="6">
    <location>
        <begin position="21"/>
        <end position="758"/>
    </location>
</feature>
<dbReference type="Gene3D" id="2.60.120.260">
    <property type="entry name" value="Galactose-binding domain-like"/>
    <property type="match status" value="2"/>
</dbReference>
<organism evidence="7 8">
    <name type="scientific">Pelagibacterium halotolerans (strain DSM 22347 / JCM 15775 / CGMCC 1.7692 / B2)</name>
    <dbReference type="NCBI Taxonomy" id="1082931"/>
    <lineage>
        <taxon>Bacteria</taxon>
        <taxon>Pseudomonadati</taxon>
        <taxon>Pseudomonadota</taxon>
        <taxon>Alphaproteobacteria</taxon>
        <taxon>Hyphomicrobiales</taxon>
        <taxon>Devosiaceae</taxon>
        <taxon>Pelagibacterium</taxon>
    </lineage>
</organism>
<name>G4RFY6_PELHB</name>
<dbReference type="GO" id="GO:0030244">
    <property type="term" value="P:cellulose biosynthetic process"/>
    <property type="evidence" value="ECO:0007669"/>
    <property type="project" value="UniProtKB-KW"/>
</dbReference>
<sequence>MMRRLLMCALGMLAATGAVGQVPFDMSPELNLRVVPEAPTIAEEQPVAPAAPAPAAVTRLERHILPQTGIRFEGEIGTRAFDFYLTAGQAAASANLDMSVLNAIVVAPEYSELAVSINGTEVGAMPIEYANGPSSVVLEVPEGLLAAGRNRIEIAIDQRHRTDCSVSSTYELWTEVYSANTVLDLAGENLGHIEDLADLPAIGLNADGATELRLFIPQIETSEARTAALRLAQYLALALRTPAVEITLVEGLTDVFDFSGLTVVMGTAGALPPELAQLAGQAQGGPIAGMADPAALPNTLLVSGPDWAAVETAARSLMPDTAGAEADLGGLRSDLPDLVPVISGRTSIALSELGVDTLAFNGRRYHTALRFALPADFYADMYSEAELVLDAAYSPAVQPGSQLEIYVNGQIASVIPILRTEGGTFRNSRLRIPMTNFRPGINEMYIETILLTQEDTVCPPGLSGRAAARFLFSADSRIAFPDFGRMAQYPDLSALAGTGMPYTGGGDVPVLVADGSSSMQAAMMLMSRLALSSGRVIEARAVASDELDAGANAIIVGPMAGLDRELLARGRIVDLDSSGSLPVIGSGEDALQRWQESAGVPSGNVIERVQGWVADQLDLAPENFWLFRREDGAYLPQSADAAVISQVHQSEGGVWTLLTIPNGDAFVEATARLVSPTHWQQVAGRVSAVGVADESVLVLQPRNVTLVPTQPLSFSNLRLVAANWMSTNVLGYALLLAAAVVLLTIATSLLLRAGRRDK</sequence>
<dbReference type="STRING" id="1082931.KKY_994"/>
<evidence type="ECO:0000313" key="7">
    <source>
        <dbReference type="EMBL" id="AEQ51029.1"/>
    </source>
</evidence>
<dbReference type="KEGG" id="phl:KKY_994"/>
<dbReference type="Proteomes" id="UP000008850">
    <property type="component" value="Chromosome"/>
</dbReference>
<gene>
    <name evidence="7" type="ordered locus">KKY_994</name>
</gene>
<proteinExistence type="inferred from homology"/>
<evidence type="ECO:0000256" key="4">
    <source>
        <dbReference type="ARBA" id="ARBA00022989"/>
    </source>
</evidence>
<comment type="pathway">
    <text evidence="6">Glycan metabolism; bacterial cellulose biosynthesis.</text>
</comment>
<keyword evidence="2 6" id="KW-1003">Cell membrane</keyword>
<protein>
    <recommendedName>
        <fullName evidence="6">Cyclic di-GMP-binding protein</fullName>
    </recommendedName>
    <alternativeName>
        <fullName evidence="6">Cellulose synthase regulatory subunit</fullName>
    </alternativeName>
</protein>
<accession>G4RFY6</accession>
<reference evidence="7 8" key="1">
    <citation type="journal article" date="2012" name="J. Bacteriol.">
        <title>Complete genome sequence of Pelagibacterium halotolerans B2T.</title>
        <authorList>
            <person name="Huo Y.Y."/>
            <person name="Cheng H."/>
            <person name="Han X.F."/>
            <person name="Jiang X.W."/>
            <person name="Sun C."/>
            <person name="Zhang X.Q."/>
            <person name="Zhu X.F."/>
            <person name="Liu Y.F."/>
            <person name="Li P.F."/>
            <person name="Ni P.X."/>
            <person name="Wu M."/>
        </authorList>
    </citation>
    <scope>NUCLEOTIDE SEQUENCE [LARGE SCALE GENOMIC DNA]</scope>
    <source>
        <strain evidence="8">DSM 22347 / JCM 15775 / CGMCC 1.7692 / B2</strain>
    </source>
</reference>
<evidence type="ECO:0000256" key="5">
    <source>
        <dbReference type="ARBA" id="ARBA00023136"/>
    </source>
</evidence>
<comment type="subcellular location">
    <subcellularLocation>
        <location evidence="6">Cell inner membrane</location>
    </subcellularLocation>
    <subcellularLocation>
        <location evidence="1">Cell membrane</location>
        <topology evidence="1">Single-pass membrane protein</topology>
    </subcellularLocation>
</comment>
<dbReference type="PANTHER" id="PTHR39083">
    <property type="entry name" value="CYCLIC DI-GMP-BINDING PROTEIN"/>
    <property type="match status" value="1"/>
</dbReference>
<keyword evidence="6" id="KW-0135">Cellulose biosynthesis</keyword>
<comment type="function">
    <text evidence="6">Binds the cellulose synthase activator, bis-(3'-5') cyclic diguanylic acid (c-di-GMP).</text>
</comment>
<dbReference type="AlphaFoldDB" id="G4RFY6"/>
<dbReference type="eggNOG" id="COG3266">
    <property type="taxonomic scope" value="Bacteria"/>
</dbReference>
<feature type="transmembrane region" description="Helical" evidence="6">
    <location>
        <begin position="729"/>
        <end position="751"/>
    </location>
</feature>
<dbReference type="UniPathway" id="UPA00694"/>
<evidence type="ECO:0000256" key="6">
    <source>
        <dbReference type="RuleBase" id="RU365021"/>
    </source>
</evidence>
<dbReference type="EMBL" id="CP003075">
    <property type="protein sequence ID" value="AEQ51029.1"/>
    <property type="molecule type" value="Genomic_DNA"/>
</dbReference>
<dbReference type="HOGENOM" id="CLU_345364_0_0_5"/>
<feature type="signal peptide" evidence="6">
    <location>
        <begin position="1"/>
        <end position="20"/>
    </location>
</feature>
<evidence type="ECO:0000256" key="3">
    <source>
        <dbReference type="ARBA" id="ARBA00022692"/>
    </source>
</evidence>
<keyword evidence="6" id="KW-0997">Cell inner membrane</keyword>
<comment type="similarity">
    <text evidence="6">Belongs to the AcsB/BcsB family.</text>
</comment>
<dbReference type="RefSeq" id="WP_014130178.1">
    <property type="nucleotide sequence ID" value="NC_016078.1"/>
</dbReference>
<keyword evidence="3 6" id="KW-0812">Transmembrane</keyword>
<dbReference type="GO" id="GO:0005886">
    <property type="term" value="C:plasma membrane"/>
    <property type="evidence" value="ECO:0007669"/>
    <property type="project" value="UniProtKB-SubCell"/>
</dbReference>
<evidence type="ECO:0000256" key="2">
    <source>
        <dbReference type="ARBA" id="ARBA00022475"/>
    </source>
</evidence>
<dbReference type="Pfam" id="PF03170">
    <property type="entry name" value="BcsB"/>
    <property type="match status" value="1"/>
</dbReference>